<dbReference type="SUPFAM" id="SSF48371">
    <property type="entry name" value="ARM repeat"/>
    <property type="match status" value="1"/>
</dbReference>
<evidence type="ECO:0000313" key="1">
    <source>
        <dbReference type="EMBL" id="KAI5078539.1"/>
    </source>
</evidence>
<protein>
    <submittedName>
        <fullName evidence="1">Uncharacterized protein</fullName>
    </submittedName>
</protein>
<reference evidence="1" key="1">
    <citation type="submission" date="2021-01" db="EMBL/GenBank/DDBJ databases">
        <title>Adiantum capillus-veneris genome.</title>
        <authorList>
            <person name="Fang Y."/>
            <person name="Liao Q."/>
        </authorList>
    </citation>
    <scope>NUCLEOTIDE SEQUENCE</scope>
    <source>
        <strain evidence="1">H3</strain>
        <tissue evidence="1">Leaf</tissue>
    </source>
</reference>
<dbReference type="AlphaFoldDB" id="A0A9D4V2G5"/>
<keyword evidence="2" id="KW-1185">Reference proteome</keyword>
<evidence type="ECO:0000313" key="2">
    <source>
        <dbReference type="Proteomes" id="UP000886520"/>
    </source>
</evidence>
<comment type="caution">
    <text evidence="1">The sequence shown here is derived from an EMBL/GenBank/DDBJ whole genome shotgun (WGS) entry which is preliminary data.</text>
</comment>
<dbReference type="Proteomes" id="UP000886520">
    <property type="component" value="Chromosome 6"/>
</dbReference>
<proteinExistence type="predicted"/>
<dbReference type="EMBL" id="JABFUD020000006">
    <property type="protein sequence ID" value="KAI5078539.1"/>
    <property type="molecule type" value="Genomic_DNA"/>
</dbReference>
<dbReference type="InterPro" id="IPR016024">
    <property type="entry name" value="ARM-type_fold"/>
</dbReference>
<organism evidence="1 2">
    <name type="scientific">Adiantum capillus-veneris</name>
    <name type="common">Maidenhair fern</name>
    <dbReference type="NCBI Taxonomy" id="13818"/>
    <lineage>
        <taxon>Eukaryota</taxon>
        <taxon>Viridiplantae</taxon>
        <taxon>Streptophyta</taxon>
        <taxon>Embryophyta</taxon>
        <taxon>Tracheophyta</taxon>
        <taxon>Polypodiopsida</taxon>
        <taxon>Polypodiidae</taxon>
        <taxon>Polypodiales</taxon>
        <taxon>Pteridineae</taxon>
        <taxon>Pteridaceae</taxon>
        <taxon>Vittarioideae</taxon>
        <taxon>Adiantum</taxon>
    </lineage>
</organism>
<name>A0A9D4V2G5_ADICA</name>
<dbReference type="InterPro" id="IPR011989">
    <property type="entry name" value="ARM-like"/>
</dbReference>
<sequence length="530" mass="60554">MADAVQRLRYALEAYERRSPHDHHLPTSSAGLDLCSNVLSLSAHIWPSIIPDTLLVKLWMSVKDETLKQLHLYGRETWHIARSGEELDNRLLQTINTFLSQCPDLPFDLFWEECTSIILQLTAHEDSSIALHATCCAHQLFLGLLHMMEVHCTSKSLFTKSKYDEDSLVRLYVLLRLTLDQSEENNNLLATTLLFKWNSSKSVRFGFQMILNLFQSEAVPKLNILQPAWALLEDLRQADEEEWSGCLSALLYRILKIYLEKGPTCLEELPTKALLGLFSSKAFARTFLDCITVYPDLHKSVAGALSAAFQIFELVFAKHPEIITACCLTKAVDEKSDMVLLRLQCLNLVGKIQAHKWSFMEDSDSLDSGWSEDAIRSLFTILLHDSSIRVRRAAMQIFMNLSAINVVHEKELLKVCLMKARDQDEKIRFMAFQTLRNSPVKTLADCLMEADWKALFERGFSEEKKETQVLVEALCLDFLTTELLPKSPSTRLQFLGLIGEESSPKQPLSFLYNNVESIFYKELEYLPTDE</sequence>
<gene>
    <name evidence="1" type="ORF">GOP47_0006210</name>
</gene>
<accession>A0A9D4V2G5</accession>
<dbReference type="Gene3D" id="1.25.10.10">
    <property type="entry name" value="Leucine-rich Repeat Variant"/>
    <property type="match status" value="1"/>
</dbReference>
<dbReference type="OrthoDB" id="1917447at2759"/>